<dbReference type="GO" id="GO:0005737">
    <property type="term" value="C:cytoplasm"/>
    <property type="evidence" value="ECO:0007669"/>
    <property type="project" value="TreeGrafter"/>
</dbReference>
<dbReference type="GO" id="GO:0052717">
    <property type="term" value="F:tRNA-specific adenosine-34 deaminase activity"/>
    <property type="evidence" value="ECO:0007669"/>
    <property type="project" value="UniProtKB-EC"/>
</dbReference>
<sequence>MVNSNWDIIHIPAKSPFLPTQQSTVDVFASVIDPKLANTLVRKLNKIAPLENLRHVKRVRKSCSDGQTQLSVIICLTGEDGTELGCMPMDLRELTNCYQLSPFVTQIILGYWLLCVILQHLDILRPSCLVHIYLVKGAVQKAALRPLFPPPIWLSFCWAAGGVGVGVVTLGVCMQALKFSLLWFANMLRQLKKSGKNNANYGLHHFILQHIPLQFTCFCHPHYSNIEGITGFTEENTTRIFNYMNFALKLAKSAGNQFVNSAVIVDPFSNQVITSACDEISSWNMRLDGHEAHSLDVVEASTSHTYANGSSSLNGSFNVSKTSCSSISCLNPWHWTQQNLSSSRSCFWHPLRHASMVAIEYSAARDRRLFPTIGEANEESVQLSPNVTLAVGLPVKRQKTNLANVKSSVDVPADGFLSKSERPYLCTGYDIYLAWEPCAMCAMALVHQRIRRIFYAFPNPNAGALGTVYRLQGEKSLNHHYAVFRVILHDEDLPVLENQQQ</sequence>
<reference evidence="4" key="1">
    <citation type="journal article" date="2017" name="Nature">
        <title>The genome of Chenopodium quinoa.</title>
        <authorList>
            <person name="Jarvis D.E."/>
            <person name="Ho Y.S."/>
            <person name="Lightfoot D.J."/>
            <person name="Schmoeckel S.M."/>
            <person name="Li B."/>
            <person name="Borm T.J.A."/>
            <person name="Ohyanagi H."/>
            <person name="Mineta K."/>
            <person name="Michell C.T."/>
            <person name="Saber N."/>
            <person name="Kharbatia N.M."/>
            <person name="Rupper R.R."/>
            <person name="Sharp A.R."/>
            <person name="Dally N."/>
            <person name="Boughton B.A."/>
            <person name="Woo Y.H."/>
            <person name="Gao G."/>
            <person name="Schijlen E.G.W.M."/>
            <person name="Guo X."/>
            <person name="Momin A.A."/>
            <person name="Negrao S."/>
            <person name="Al-Babili S."/>
            <person name="Gehring C."/>
            <person name="Roessner U."/>
            <person name="Jung C."/>
            <person name="Murphy K."/>
            <person name="Arold S.T."/>
            <person name="Gojobori T."/>
            <person name="van der Linden C.G."/>
            <person name="van Loo E.N."/>
            <person name="Jellen E.N."/>
            <person name="Maughan P.J."/>
            <person name="Tester M."/>
        </authorList>
    </citation>
    <scope>NUCLEOTIDE SEQUENCE [LARGE SCALE GENOMIC DNA]</scope>
    <source>
        <strain evidence="4">cv. PI 614886</strain>
    </source>
</reference>
<keyword evidence="1" id="KW-0819">tRNA processing</keyword>
<evidence type="ECO:0000313" key="5">
    <source>
        <dbReference type="Proteomes" id="UP000596660"/>
    </source>
</evidence>
<dbReference type="Gene3D" id="3.40.140.10">
    <property type="entry name" value="Cytidine Deaminase, domain 2"/>
    <property type="match status" value="1"/>
</dbReference>
<dbReference type="GO" id="GO:0002100">
    <property type="term" value="P:tRNA wobble adenosine to inosine editing"/>
    <property type="evidence" value="ECO:0007669"/>
    <property type="project" value="InterPro"/>
</dbReference>
<reference evidence="4" key="2">
    <citation type="submission" date="2021-03" db="UniProtKB">
        <authorList>
            <consortium name="EnsemblPlants"/>
        </authorList>
    </citation>
    <scope>IDENTIFICATION</scope>
</reference>
<feature type="domain" description="CMP/dCMP-type deaminase" evidence="3">
    <location>
        <begin position="330"/>
        <end position="484"/>
    </location>
</feature>
<dbReference type="PANTHER" id="PTHR11079">
    <property type="entry name" value="CYTOSINE DEAMINASE FAMILY MEMBER"/>
    <property type="match status" value="1"/>
</dbReference>
<dbReference type="AlphaFoldDB" id="A0A803LIL7"/>
<dbReference type="SUPFAM" id="SSF53927">
    <property type="entry name" value="Cytidine deaminase-like"/>
    <property type="match status" value="1"/>
</dbReference>
<organism evidence="4 5">
    <name type="scientific">Chenopodium quinoa</name>
    <name type="common">Quinoa</name>
    <dbReference type="NCBI Taxonomy" id="63459"/>
    <lineage>
        <taxon>Eukaryota</taxon>
        <taxon>Viridiplantae</taxon>
        <taxon>Streptophyta</taxon>
        <taxon>Embryophyta</taxon>
        <taxon>Tracheophyta</taxon>
        <taxon>Spermatophyta</taxon>
        <taxon>Magnoliopsida</taxon>
        <taxon>eudicotyledons</taxon>
        <taxon>Gunneridae</taxon>
        <taxon>Pentapetalae</taxon>
        <taxon>Caryophyllales</taxon>
        <taxon>Chenopodiaceae</taxon>
        <taxon>Chenopodioideae</taxon>
        <taxon>Atripliceae</taxon>
        <taxon>Chenopodium</taxon>
    </lineage>
</organism>
<evidence type="ECO:0000256" key="1">
    <source>
        <dbReference type="ARBA" id="ARBA00022694"/>
    </source>
</evidence>
<dbReference type="EnsemblPlants" id="AUR62013814-RA">
    <property type="protein sequence ID" value="AUR62013814-RA:cds"/>
    <property type="gene ID" value="AUR62013814"/>
</dbReference>
<dbReference type="Proteomes" id="UP000596660">
    <property type="component" value="Unplaced"/>
</dbReference>
<name>A0A803LIL7_CHEQI</name>
<dbReference type="PANTHER" id="PTHR11079:SF156">
    <property type="entry name" value="INACTIVE TRNA-SPECIFIC ADENOSINE DEAMINASE-LIKE PROTEIN 3-RELATED"/>
    <property type="match status" value="1"/>
</dbReference>
<dbReference type="OMA" id="HMELAIR"/>
<dbReference type="CDD" id="cd01285">
    <property type="entry name" value="nucleoside_deaminase"/>
    <property type="match status" value="1"/>
</dbReference>
<evidence type="ECO:0000313" key="4">
    <source>
        <dbReference type="EnsemblPlants" id="AUR62013814-RA:cds"/>
    </source>
</evidence>
<protein>
    <recommendedName>
        <fullName evidence="3">CMP/dCMP-type deaminase domain-containing protein</fullName>
    </recommendedName>
</protein>
<evidence type="ECO:0000259" key="3">
    <source>
        <dbReference type="PROSITE" id="PS51747"/>
    </source>
</evidence>
<dbReference type="PROSITE" id="PS51747">
    <property type="entry name" value="CYT_DCMP_DEAMINASES_2"/>
    <property type="match status" value="1"/>
</dbReference>
<dbReference type="GO" id="GO:0005634">
    <property type="term" value="C:nucleus"/>
    <property type="evidence" value="ECO:0007669"/>
    <property type="project" value="TreeGrafter"/>
</dbReference>
<proteinExistence type="inferred from homology"/>
<dbReference type="GO" id="GO:0046872">
    <property type="term" value="F:metal ion binding"/>
    <property type="evidence" value="ECO:0007669"/>
    <property type="project" value="UniProtKB-KW"/>
</dbReference>
<dbReference type="InterPro" id="IPR016193">
    <property type="entry name" value="Cytidine_deaminase-like"/>
</dbReference>
<comment type="similarity">
    <text evidence="2">Belongs to the cytidine and deoxycytidylate deaminase family. ADAT3 subfamily.</text>
</comment>
<accession>A0A803LIL7</accession>
<dbReference type="InterPro" id="IPR002125">
    <property type="entry name" value="CMP_dCMP_dom"/>
</dbReference>
<dbReference type="Gramene" id="AUR62013814-RA">
    <property type="protein sequence ID" value="AUR62013814-RA:cds"/>
    <property type="gene ID" value="AUR62013814"/>
</dbReference>
<keyword evidence="5" id="KW-1185">Reference proteome</keyword>
<evidence type="ECO:0000256" key="2">
    <source>
        <dbReference type="ARBA" id="ARBA00038160"/>
    </source>
</evidence>